<dbReference type="InterPro" id="IPR038886">
    <property type="entry name" value="E3_SLX5/Rfp1"/>
</dbReference>
<evidence type="ECO:0000313" key="3">
    <source>
        <dbReference type="Proteomes" id="UP000054302"/>
    </source>
</evidence>
<dbReference type="SUPFAM" id="SSF57850">
    <property type="entry name" value="RING/U-box"/>
    <property type="match status" value="1"/>
</dbReference>
<dbReference type="PANTHER" id="PTHR28042">
    <property type="entry name" value="E3 UBIQUITIN-PROTEIN LIGASE COMPLEX SLX5-SLX8 SUBUNIT SLX5"/>
    <property type="match status" value="1"/>
</dbReference>
<sequence>MPQPPTASLSNFLNAATSSSRKRPHDEITRSESRSITPHIPSKRRRISPGPSSPSSSYPHLQSSHFSISPSPPPALARYPGDGFDYRRPTMSVTTIRSSPQPPQRNDVTIDLTLDSEDDALTVSDRSSPPPRPPRTRHDYDSIVDEFVRAASERQRHESQSEWPASGFQNQGLNLRGVPLPNQEVILLSDAEDDDNDFHVQDAMEYDFNPVHIRTPTPFHPPSSPDIEIVSERQIPDADRRRINRSSVRQRATSGQAQPLPAMAAFGLLPDFLRQEVTDFAARVSNVIRDPLRQQSQQRGQQQVRNQPSGNFAIQMNYEHAAFDLGGLEMYEGRSETPQANQEPYKAPPAAKEGFVRTLDEESVVLCPMCGDELAVGDGSMKQQVWVIKGCGHVYCGECATNRHMTKAGKRDKGVVSGKSTPFKVCMVEGCSARVTNKQSMFAIYL</sequence>
<protein>
    <recommendedName>
        <fullName evidence="4">RING-type domain-containing protein</fullName>
    </recommendedName>
</protein>
<dbReference type="GO" id="GO:0033768">
    <property type="term" value="C:SUMO-targeted ubiquitin ligase complex"/>
    <property type="evidence" value="ECO:0007669"/>
    <property type="project" value="TreeGrafter"/>
</dbReference>
<dbReference type="PANTHER" id="PTHR28042:SF1">
    <property type="entry name" value="E3 UBIQUITIN-PROTEIN LIGASE COMPLEX SLX5-SLX8 SUBUNIT SLX5"/>
    <property type="match status" value="1"/>
</dbReference>
<gene>
    <name evidence="2" type="ORF">PV10_04515</name>
</gene>
<reference evidence="2 3" key="1">
    <citation type="submission" date="2015-01" db="EMBL/GenBank/DDBJ databases">
        <title>The Genome Sequence of Exophiala mesophila CBS40295.</title>
        <authorList>
            <consortium name="The Broad Institute Genomics Platform"/>
            <person name="Cuomo C."/>
            <person name="de Hoog S."/>
            <person name="Gorbushina A."/>
            <person name="Stielow B."/>
            <person name="Teixiera M."/>
            <person name="Abouelleil A."/>
            <person name="Chapman S.B."/>
            <person name="Priest M."/>
            <person name="Young S.K."/>
            <person name="Wortman J."/>
            <person name="Nusbaum C."/>
            <person name="Birren B."/>
        </authorList>
    </citation>
    <scope>NUCLEOTIDE SEQUENCE [LARGE SCALE GENOMIC DNA]</scope>
    <source>
        <strain evidence="2 3">CBS 40295</strain>
    </source>
</reference>
<feature type="compositionally biased region" description="Polar residues" evidence="1">
    <location>
        <begin position="91"/>
        <end position="107"/>
    </location>
</feature>
<dbReference type="GeneID" id="27322360"/>
<dbReference type="VEuPathDB" id="FungiDB:PV10_04515"/>
<accession>A0A0D1ZHJ0</accession>
<organism evidence="2 3">
    <name type="scientific">Exophiala mesophila</name>
    <name type="common">Black yeast-like fungus</name>
    <dbReference type="NCBI Taxonomy" id="212818"/>
    <lineage>
        <taxon>Eukaryota</taxon>
        <taxon>Fungi</taxon>
        <taxon>Dikarya</taxon>
        <taxon>Ascomycota</taxon>
        <taxon>Pezizomycotina</taxon>
        <taxon>Eurotiomycetes</taxon>
        <taxon>Chaetothyriomycetidae</taxon>
        <taxon>Chaetothyriales</taxon>
        <taxon>Herpotrichiellaceae</taxon>
        <taxon>Exophiala</taxon>
    </lineage>
</organism>
<evidence type="ECO:0000256" key="1">
    <source>
        <dbReference type="SAM" id="MobiDB-lite"/>
    </source>
</evidence>
<proteinExistence type="predicted"/>
<dbReference type="OMA" id="WFSNSID"/>
<dbReference type="OrthoDB" id="2398441at2759"/>
<feature type="compositionally biased region" description="Basic and acidic residues" evidence="1">
    <location>
        <begin position="24"/>
        <end position="33"/>
    </location>
</feature>
<dbReference type="GO" id="GO:0004842">
    <property type="term" value="F:ubiquitin-protein transferase activity"/>
    <property type="evidence" value="ECO:0007669"/>
    <property type="project" value="TreeGrafter"/>
</dbReference>
<feature type="region of interest" description="Disordered" evidence="1">
    <location>
        <begin position="1"/>
        <end position="139"/>
    </location>
</feature>
<dbReference type="RefSeq" id="XP_016224863.1">
    <property type="nucleotide sequence ID" value="XM_016369075.1"/>
</dbReference>
<dbReference type="EMBL" id="KN847522">
    <property type="protein sequence ID" value="KIV93289.1"/>
    <property type="molecule type" value="Genomic_DNA"/>
</dbReference>
<feature type="compositionally biased region" description="Polar residues" evidence="1">
    <location>
        <begin position="1"/>
        <end position="19"/>
    </location>
</feature>
<dbReference type="AlphaFoldDB" id="A0A0D1ZHJ0"/>
<keyword evidence="3" id="KW-1185">Reference proteome</keyword>
<evidence type="ECO:0008006" key="4">
    <source>
        <dbReference type="Google" id="ProtNLM"/>
    </source>
</evidence>
<evidence type="ECO:0000313" key="2">
    <source>
        <dbReference type="EMBL" id="KIV93289.1"/>
    </source>
</evidence>
<dbReference type="HOGENOM" id="CLU_043321_0_0_1"/>
<name>A0A0D1ZHJ0_EXOME</name>
<feature type="compositionally biased region" description="Low complexity" evidence="1">
    <location>
        <begin position="48"/>
        <end position="69"/>
    </location>
</feature>
<dbReference type="Proteomes" id="UP000054302">
    <property type="component" value="Unassembled WGS sequence"/>
</dbReference>
<dbReference type="STRING" id="212818.A0A0D1ZHJ0"/>